<gene>
    <name evidence="4" type="ORF">B0T46_08675</name>
</gene>
<dbReference type="Gene3D" id="1.10.1200.10">
    <property type="entry name" value="ACP-like"/>
    <property type="match status" value="1"/>
</dbReference>
<organism evidence="4 5">
    <name type="scientific">Nocardia donostiensis</name>
    <dbReference type="NCBI Taxonomy" id="1538463"/>
    <lineage>
        <taxon>Bacteria</taxon>
        <taxon>Bacillati</taxon>
        <taxon>Actinomycetota</taxon>
        <taxon>Actinomycetes</taxon>
        <taxon>Mycobacteriales</taxon>
        <taxon>Nocardiaceae</taxon>
        <taxon>Nocardia</taxon>
    </lineage>
</organism>
<dbReference type="InterPro" id="IPR020806">
    <property type="entry name" value="PKS_PP-bd"/>
</dbReference>
<keyword evidence="1" id="KW-0596">Phosphopantetheine</keyword>
<dbReference type="SMART" id="SM01294">
    <property type="entry name" value="PKS_PP_betabranch"/>
    <property type="match status" value="1"/>
</dbReference>
<evidence type="ECO:0000313" key="4">
    <source>
        <dbReference type="EMBL" id="ONM49165.1"/>
    </source>
</evidence>
<evidence type="ECO:0000256" key="2">
    <source>
        <dbReference type="ARBA" id="ARBA00022553"/>
    </source>
</evidence>
<dbReference type="EMBL" id="MUMY01000006">
    <property type="protein sequence ID" value="ONM49165.1"/>
    <property type="molecule type" value="Genomic_DNA"/>
</dbReference>
<dbReference type="PROSITE" id="PS50075">
    <property type="entry name" value="CARRIER"/>
    <property type="match status" value="1"/>
</dbReference>
<comment type="caution">
    <text evidence="4">The sequence shown here is derived from an EMBL/GenBank/DDBJ whole genome shotgun (WGS) entry which is preliminary data.</text>
</comment>
<dbReference type="STRING" id="1538463.B0T36_15845"/>
<sequence>MRPGLHRTTLTSAAVTAVAELLGVDAATVSTTTPFTDLGLSSTQLVRLTTHLEDALGVEVPLTAIYDHPDIEQLVDSLMR</sequence>
<accession>A0A1W0AVG1</accession>
<protein>
    <submittedName>
        <fullName evidence="4">Beta-ketoacyl synthase</fullName>
    </submittedName>
</protein>
<dbReference type="InterPro" id="IPR036736">
    <property type="entry name" value="ACP-like_sf"/>
</dbReference>
<dbReference type="PROSITE" id="PS00012">
    <property type="entry name" value="PHOSPHOPANTETHEINE"/>
    <property type="match status" value="1"/>
</dbReference>
<proteinExistence type="predicted"/>
<evidence type="ECO:0000313" key="5">
    <source>
        <dbReference type="Proteomes" id="UP000188836"/>
    </source>
</evidence>
<name>A0A1W0AVG1_9NOCA</name>
<reference evidence="4 5" key="1">
    <citation type="journal article" date="2016" name="Antonie Van Leeuwenhoek">
        <title>Nocardia donostiensis sp. nov., isolated from human respiratory specimens.</title>
        <authorList>
            <person name="Ercibengoa M."/>
            <person name="Bell M."/>
            <person name="Marimon J.M."/>
            <person name="Humrighouse B."/>
            <person name="Klenk H.P."/>
            <person name="Potter G."/>
            <person name="Perez-Trallero E."/>
        </authorList>
    </citation>
    <scope>NUCLEOTIDE SEQUENCE [LARGE SCALE GENOMIC DNA]</scope>
    <source>
        <strain evidence="4 5">X1655</strain>
    </source>
</reference>
<feature type="domain" description="Carrier" evidence="3">
    <location>
        <begin position="5"/>
        <end position="80"/>
    </location>
</feature>
<dbReference type="GO" id="GO:0031177">
    <property type="term" value="F:phosphopantetheine binding"/>
    <property type="evidence" value="ECO:0007669"/>
    <property type="project" value="InterPro"/>
</dbReference>
<dbReference type="InterPro" id="IPR009081">
    <property type="entry name" value="PP-bd_ACP"/>
</dbReference>
<evidence type="ECO:0000256" key="1">
    <source>
        <dbReference type="ARBA" id="ARBA00022450"/>
    </source>
</evidence>
<evidence type="ECO:0000259" key="3">
    <source>
        <dbReference type="PROSITE" id="PS50075"/>
    </source>
</evidence>
<dbReference type="AlphaFoldDB" id="A0A1W0AVG1"/>
<dbReference type="Pfam" id="PF00550">
    <property type="entry name" value="PP-binding"/>
    <property type="match status" value="1"/>
</dbReference>
<keyword evidence="5" id="KW-1185">Reference proteome</keyword>
<keyword evidence="2" id="KW-0597">Phosphoprotein</keyword>
<dbReference type="Proteomes" id="UP000188836">
    <property type="component" value="Unassembled WGS sequence"/>
</dbReference>
<dbReference type="OrthoDB" id="4568923at2"/>
<dbReference type="SMART" id="SM00823">
    <property type="entry name" value="PKS_PP"/>
    <property type="match status" value="1"/>
</dbReference>
<dbReference type="InterPro" id="IPR006162">
    <property type="entry name" value="Ppantetheine_attach_site"/>
</dbReference>
<dbReference type="SUPFAM" id="SSF47336">
    <property type="entry name" value="ACP-like"/>
    <property type="match status" value="1"/>
</dbReference>